<dbReference type="GeneID" id="87902794"/>
<protein>
    <submittedName>
        <fullName evidence="2">Uncharacterized protein</fullName>
    </submittedName>
</protein>
<sequence>MRDDGLESKRKGLRCFVREIRYDDRKVVDKTEEKPRSTTLLNMKKRSPPQNGSHDDSAALNKLPMIIG</sequence>
<dbReference type="RefSeq" id="XP_062746745.1">
    <property type="nucleotide sequence ID" value="XM_062883240.1"/>
</dbReference>
<accession>A0ABR0GQ21</accession>
<name>A0ABR0GQ21_9PEZI</name>
<comment type="caution">
    <text evidence="2">The sequence shown here is derived from an EMBL/GenBank/DDBJ whole genome shotgun (WGS) entry which is preliminary data.</text>
</comment>
<reference evidence="2 3" key="1">
    <citation type="journal article" date="2023" name="bioRxiv">
        <title>High-quality genome assemblies of four members of thePodospora anserinaspecies complex.</title>
        <authorList>
            <person name="Ament-Velasquez S.L."/>
            <person name="Vogan A.A."/>
            <person name="Wallerman O."/>
            <person name="Hartmann F."/>
            <person name="Gautier V."/>
            <person name="Silar P."/>
            <person name="Giraud T."/>
            <person name="Johannesson H."/>
        </authorList>
    </citation>
    <scope>NUCLEOTIDE SEQUENCE [LARGE SCALE GENOMIC DNA]</scope>
    <source>
        <strain evidence="2 3">CBS 415.72m</strain>
    </source>
</reference>
<proteinExistence type="predicted"/>
<evidence type="ECO:0000313" key="2">
    <source>
        <dbReference type="EMBL" id="KAK4657772.1"/>
    </source>
</evidence>
<dbReference type="Proteomes" id="UP001323405">
    <property type="component" value="Unassembled WGS sequence"/>
</dbReference>
<evidence type="ECO:0000256" key="1">
    <source>
        <dbReference type="SAM" id="MobiDB-lite"/>
    </source>
</evidence>
<keyword evidence="3" id="KW-1185">Reference proteome</keyword>
<dbReference type="EMBL" id="JAFFHA010000003">
    <property type="protein sequence ID" value="KAK4657772.1"/>
    <property type="molecule type" value="Genomic_DNA"/>
</dbReference>
<organism evidence="2 3">
    <name type="scientific">Podospora pseudocomata</name>
    <dbReference type="NCBI Taxonomy" id="2093779"/>
    <lineage>
        <taxon>Eukaryota</taxon>
        <taxon>Fungi</taxon>
        <taxon>Dikarya</taxon>
        <taxon>Ascomycota</taxon>
        <taxon>Pezizomycotina</taxon>
        <taxon>Sordariomycetes</taxon>
        <taxon>Sordariomycetidae</taxon>
        <taxon>Sordariales</taxon>
        <taxon>Podosporaceae</taxon>
        <taxon>Podospora</taxon>
    </lineage>
</organism>
<feature type="region of interest" description="Disordered" evidence="1">
    <location>
        <begin position="30"/>
        <end position="68"/>
    </location>
</feature>
<evidence type="ECO:0000313" key="3">
    <source>
        <dbReference type="Proteomes" id="UP001323405"/>
    </source>
</evidence>
<gene>
    <name evidence="2" type="ORF">QC762_0031470</name>
</gene>